<dbReference type="Proteomes" id="UP000029641">
    <property type="component" value="Unassembled WGS sequence"/>
</dbReference>
<accession>A0A090VU00</accession>
<evidence type="ECO:0000259" key="1">
    <source>
        <dbReference type="Pfam" id="PF23019"/>
    </source>
</evidence>
<dbReference type="RefSeq" id="WP_042245147.1">
    <property type="nucleotide sequence ID" value="NZ_BBNR01000017.1"/>
</dbReference>
<evidence type="ECO:0000313" key="2">
    <source>
        <dbReference type="EMBL" id="GAL68210.1"/>
    </source>
</evidence>
<evidence type="ECO:0000313" key="6">
    <source>
        <dbReference type="Proteomes" id="UP000030184"/>
    </source>
</evidence>
<dbReference type="STRING" id="504487.JCM19538_1528"/>
<reference evidence="6" key="1">
    <citation type="journal article" date="2014" name="Genome Announc.">
        <title>Draft Genome Sequence of Marine Flavobacterium Jejuia pallidilutea Strain 11shimoA1 and Pigmentation Mutants.</title>
        <authorList>
            <person name="Takatani N."/>
            <person name="Nakanishi M."/>
            <person name="Meirelles P."/>
            <person name="Mino S."/>
            <person name="Suda W."/>
            <person name="Oshima K."/>
            <person name="Hattori M."/>
            <person name="Ohkuma M."/>
            <person name="Hosokawa M."/>
            <person name="Miyashita K."/>
            <person name="Thompson F.L."/>
            <person name="Niwa A."/>
            <person name="Sawabe T."/>
            <person name="Sawabe T."/>
        </authorList>
    </citation>
    <scope>NUCLEOTIDE SEQUENCE [LARGE SCALE GENOMIC DNA]</scope>
    <source>
        <strain evidence="6">JCM 19538</strain>
    </source>
</reference>
<protein>
    <recommendedName>
        <fullName evidence="1">DUF7033 domain-containing protein</fullName>
    </recommendedName>
</protein>
<dbReference type="EMBL" id="BBNR01000017">
    <property type="protein sequence ID" value="GAL68210.1"/>
    <property type="molecule type" value="Genomic_DNA"/>
</dbReference>
<name>A0A090VU00_9FLAO</name>
<dbReference type="EMBL" id="BBNY01000059">
    <property type="protein sequence ID" value="GAL89878.1"/>
    <property type="molecule type" value="Genomic_DNA"/>
</dbReference>
<dbReference type="AlphaFoldDB" id="A0A090VU00"/>
<evidence type="ECO:0000313" key="4">
    <source>
        <dbReference type="EMBL" id="GAL89878.1"/>
    </source>
</evidence>
<keyword evidence="6" id="KW-1185">Reference proteome</keyword>
<gene>
    <name evidence="2" type="ORF">JCM19301_352</name>
    <name evidence="3" type="ORF">JCM19302_3131</name>
    <name evidence="4" type="ORF">JCM19538_1528</name>
</gene>
<organism evidence="2 5">
    <name type="scientific">Jejuia pallidilutea</name>
    <dbReference type="NCBI Taxonomy" id="504487"/>
    <lineage>
        <taxon>Bacteria</taxon>
        <taxon>Pseudomonadati</taxon>
        <taxon>Bacteroidota</taxon>
        <taxon>Flavobacteriia</taxon>
        <taxon>Flavobacteriales</taxon>
        <taxon>Flavobacteriaceae</taxon>
        <taxon>Jejuia</taxon>
    </lineage>
</organism>
<proteinExistence type="predicted"/>
<evidence type="ECO:0000313" key="5">
    <source>
        <dbReference type="Proteomes" id="UP000029641"/>
    </source>
</evidence>
<dbReference type="InterPro" id="IPR054297">
    <property type="entry name" value="DUF7033"/>
</dbReference>
<dbReference type="Proteomes" id="UP000029646">
    <property type="component" value="Unassembled WGS sequence"/>
</dbReference>
<sequence>MLLVYTHKISPRLKYVFKHICTRVLGIKVEFTTKIEEFIAHDSLKMSYTKQHLGNEFFIKSNDILFEQGLSDIEINVQKWENTKCFFFNGDKSAIPFDIFAASFYILSRYEEYLPQRKDEYGRFLATESLAYNHGFLQQPVVDIWAYKFKAAIQKQFPDFKFPKREYRIKPIIDVPSPYNYKLKGVMRSLGGTLKDFFRFRFKSLYNRYAVLFGFKHDPFDTFKYIINKQKQSKFKFLVFFFVGSYSTFDKGININKRKYVSLIKHVADYCEVGLKASYFSVKDVVLLKKEKRQMEDVINTSLKASRFSFSKLSLPESYRNLVQLEINEDYTMGYIDYIGFRAGSCTPFLFYDLDYEVQTPLKVCPFHLMDSVLLKTTSMLDKKKVLNTIIEEIKRVNGEFVPIFHNYTFSNTARWNGFKELFNNILASTNEEA</sequence>
<evidence type="ECO:0000313" key="3">
    <source>
        <dbReference type="EMBL" id="GAL71641.1"/>
    </source>
</evidence>
<dbReference type="OrthoDB" id="5573484at2"/>
<dbReference type="EMBL" id="BBNS01000014">
    <property type="protein sequence ID" value="GAL71641.1"/>
    <property type="molecule type" value="Genomic_DNA"/>
</dbReference>
<dbReference type="Pfam" id="PF23019">
    <property type="entry name" value="DUF7033"/>
    <property type="match status" value="1"/>
</dbReference>
<dbReference type="eggNOG" id="COG0726">
    <property type="taxonomic scope" value="Bacteria"/>
</dbReference>
<comment type="caution">
    <text evidence="2">The sequence shown here is derived from an EMBL/GenBank/DDBJ whole genome shotgun (WGS) entry which is preliminary data.</text>
</comment>
<feature type="domain" description="DUF7033" evidence="1">
    <location>
        <begin position="95"/>
        <end position="183"/>
    </location>
</feature>
<dbReference type="Proteomes" id="UP000030184">
    <property type="component" value="Unassembled WGS sequence"/>
</dbReference>
<dbReference type="CDD" id="cd10931">
    <property type="entry name" value="CE4_u7"/>
    <property type="match status" value="1"/>
</dbReference>